<keyword evidence="1" id="KW-1133">Transmembrane helix</keyword>
<keyword evidence="1" id="KW-0812">Transmembrane</keyword>
<feature type="transmembrane region" description="Helical" evidence="1">
    <location>
        <begin position="43"/>
        <end position="64"/>
    </location>
</feature>
<keyword evidence="1" id="KW-0472">Membrane</keyword>
<keyword evidence="3" id="KW-1185">Reference proteome</keyword>
<protein>
    <recommendedName>
        <fullName evidence="4">DUF2177 domain-containing protein</fullName>
    </recommendedName>
</protein>
<dbReference type="EMBL" id="FWFW01000006">
    <property type="protein sequence ID" value="SLN46394.1"/>
    <property type="molecule type" value="Genomic_DNA"/>
</dbReference>
<name>A0A1Y5SQZ1_9RHOB</name>
<evidence type="ECO:0000313" key="2">
    <source>
        <dbReference type="EMBL" id="SLN46394.1"/>
    </source>
</evidence>
<feature type="transmembrane region" description="Helical" evidence="1">
    <location>
        <begin position="110"/>
        <end position="131"/>
    </location>
</feature>
<dbReference type="InterPro" id="IPR018687">
    <property type="entry name" value="DUF2177_membr"/>
</dbReference>
<gene>
    <name evidence="2" type="ORF">PAM7971_02265</name>
</gene>
<proteinExistence type="predicted"/>
<dbReference type="Pfam" id="PF09945">
    <property type="entry name" value="DUF2177"/>
    <property type="match status" value="1"/>
</dbReference>
<reference evidence="2 3" key="1">
    <citation type="submission" date="2017-03" db="EMBL/GenBank/DDBJ databases">
        <authorList>
            <person name="Afonso C.L."/>
            <person name="Miller P.J."/>
            <person name="Scott M.A."/>
            <person name="Spackman E."/>
            <person name="Goraichik I."/>
            <person name="Dimitrov K.M."/>
            <person name="Suarez D.L."/>
            <person name="Swayne D.E."/>
        </authorList>
    </citation>
    <scope>NUCLEOTIDE SEQUENCE [LARGE SCALE GENOMIC DNA]</scope>
    <source>
        <strain evidence="2 3">CECT 7971</strain>
    </source>
</reference>
<dbReference type="STRING" id="658057.SAMN04488032_10560"/>
<dbReference type="Proteomes" id="UP000193307">
    <property type="component" value="Unassembled WGS sequence"/>
</dbReference>
<sequence>MQLILLYISTAVVFLGLDAVFLKNIMRPVFETHLSDWLLDEFRIGPAAVFYLAYIAGVLFFVSWPALESGSIFGTFTKAALLGLMAYGTYEFTNYATLDRWHPTMVAVDFIWGGVLTGVSAVAGMLITRALT</sequence>
<evidence type="ECO:0008006" key="4">
    <source>
        <dbReference type="Google" id="ProtNLM"/>
    </source>
</evidence>
<dbReference type="OrthoDB" id="166547at2"/>
<dbReference type="RefSeq" id="WP_085849393.1">
    <property type="nucleotide sequence ID" value="NZ_FNZV01000005.1"/>
</dbReference>
<feature type="transmembrane region" description="Helical" evidence="1">
    <location>
        <begin position="71"/>
        <end position="90"/>
    </location>
</feature>
<dbReference type="AlphaFoldDB" id="A0A1Y5SQZ1"/>
<accession>A0A1Y5SQZ1</accession>
<evidence type="ECO:0000313" key="3">
    <source>
        <dbReference type="Proteomes" id="UP000193307"/>
    </source>
</evidence>
<evidence type="ECO:0000256" key="1">
    <source>
        <dbReference type="SAM" id="Phobius"/>
    </source>
</evidence>
<organism evidence="2 3">
    <name type="scientific">Pacificibacter marinus</name>
    <dbReference type="NCBI Taxonomy" id="658057"/>
    <lineage>
        <taxon>Bacteria</taxon>
        <taxon>Pseudomonadati</taxon>
        <taxon>Pseudomonadota</taxon>
        <taxon>Alphaproteobacteria</taxon>
        <taxon>Rhodobacterales</taxon>
        <taxon>Roseobacteraceae</taxon>
        <taxon>Pacificibacter</taxon>
    </lineage>
</organism>